<dbReference type="Gene3D" id="3.90.700.10">
    <property type="entry name" value="Succinate dehydrogenase/fumarate reductase flavoprotein, catalytic domain"/>
    <property type="match status" value="1"/>
</dbReference>
<reference evidence="7" key="1">
    <citation type="submission" date="2021-01" db="EMBL/GenBank/DDBJ databases">
        <title>Description of Breznakiella homolactica.</title>
        <authorList>
            <person name="Song Y."/>
            <person name="Brune A."/>
        </authorList>
    </citation>
    <scope>NUCLEOTIDE SEQUENCE</scope>
    <source>
        <strain evidence="7">RmG30</strain>
    </source>
</reference>
<dbReference type="InterPro" id="IPR003953">
    <property type="entry name" value="FAD-dep_OxRdtase_2_FAD-bd"/>
</dbReference>
<dbReference type="EMBL" id="CP067089">
    <property type="protein sequence ID" value="QQO09026.1"/>
    <property type="molecule type" value="Genomic_DNA"/>
</dbReference>
<dbReference type="Gene3D" id="3.90.1010.20">
    <property type="match status" value="2"/>
</dbReference>
<dbReference type="InterPro" id="IPR027477">
    <property type="entry name" value="Succ_DH/fumarate_Rdtase_cat_sf"/>
</dbReference>
<evidence type="ECO:0000259" key="6">
    <source>
        <dbReference type="SMART" id="SM00900"/>
    </source>
</evidence>
<protein>
    <submittedName>
        <fullName evidence="7">FAD-binding protein</fullName>
    </submittedName>
</protein>
<name>A0A7T7XMI7_9SPIR</name>
<evidence type="ECO:0000313" key="8">
    <source>
        <dbReference type="Proteomes" id="UP000595917"/>
    </source>
</evidence>
<dbReference type="Pfam" id="PF00890">
    <property type="entry name" value="FAD_binding_2"/>
    <property type="match status" value="1"/>
</dbReference>
<dbReference type="RefSeq" id="WP_215626331.1">
    <property type="nucleotide sequence ID" value="NZ_CP067089.2"/>
</dbReference>
<keyword evidence="4" id="KW-0274">FAD</keyword>
<dbReference type="GO" id="GO:0008202">
    <property type="term" value="P:steroid metabolic process"/>
    <property type="evidence" value="ECO:0007669"/>
    <property type="project" value="UniProtKB-ARBA"/>
</dbReference>
<evidence type="ECO:0000256" key="4">
    <source>
        <dbReference type="ARBA" id="ARBA00022827"/>
    </source>
</evidence>
<feature type="domain" description="FMN-binding" evidence="6">
    <location>
        <begin position="44"/>
        <end position="118"/>
    </location>
</feature>
<dbReference type="PANTHER" id="PTHR43400:SF10">
    <property type="entry name" value="3-OXOSTEROID 1-DEHYDROGENASE"/>
    <property type="match status" value="1"/>
</dbReference>
<evidence type="ECO:0000256" key="2">
    <source>
        <dbReference type="ARBA" id="ARBA00001974"/>
    </source>
</evidence>
<feature type="domain" description="FMN-binding" evidence="6">
    <location>
        <begin position="148"/>
        <end position="238"/>
    </location>
</feature>
<dbReference type="InterPro" id="IPR007329">
    <property type="entry name" value="FMN-bd"/>
</dbReference>
<keyword evidence="3" id="KW-0285">Flavoprotein</keyword>
<dbReference type="GO" id="GO:0016491">
    <property type="term" value="F:oxidoreductase activity"/>
    <property type="evidence" value="ECO:0007669"/>
    <property type="project" value="UniProtKB-KW"/>
</dbReference>
<proteinExistence type="predicted"/>
<keyword evidence="8" id="KW-1185">Reference proteome</keyword>
<dbReference type="SMART" id="SM00900">
    <property type="entry name" value="FMN_bind"/>
    <property type="match status" value="2"/>
</dbReference>
<dbReference type="GO" id="GO:0016020">
    <property type="term" value="C:membrane"/>
    <property type="evidence" value="ECO:0007669"/>
    <property type="project" value="InterPro"/>
</dbReference>
<dbReference type="PROSITE" id="PS51257">
    <property type="entry name" value="PROKAR_LIPOPROTEIN"/>
    <property type="match status" value="1"/>
</dbReference>
<evidence type="ECO:0000256" key="5">
    <source>
        <dbReference type="ARBA" id="ARBA00023002"/>
    </source>
</evidence>
<dbReference type="InterPro" id="IPR050315">
    <property type="entry name" value="FAD-oxidoreductase_2"/>
</dbReference>
<dbReference type="Pfam" id="PF04205">
    <property type="entry name" value="FMN_bind"/>
    <property type="match status" value="2"/>
</dbReference>
<evidence type="ECO:0000313" key="7">
    <source>
        <dbReference type="EMBL" id="QQO09026.1"/>
    </source>
</evidence>
<dbReference type="InterPro" id="IPR036188">
    <property type="entry name" value="FAD/NAD-bd_sf"/>
</dbReference>
<dbReference type="Proteomes" id="UP000595917">
    <property type="component" value="Chromosome"/>
</dbReference>
<dbReference type="PANTHER" id="PTHR43400">
    <property type="entry name" value="FUMARATE REDUCTASE"/>
    <property type="match status" value="1"/>
</dbReference>
<dbReference type="Gene3D" id="3.50.50.60">
    <property type="entry name" value="FAD/NAD(P)-binding domain"/>
    <property type="match status" value="1"/>
</dbReference>
<evidence type="ECO:0000256" key="1">
    <source>
        <dbReference type="ARBA" id="ARBA00001917"/>
    </source>
</evidence>
<evidence type="ECO:0000256" key="3">
    <source>
        <dbReference type="ARBA" id="ARBA00022630"/>
    </source>
</evidence>
<gene>
    <name evidence="7" type="ORF">JFL75_19175</name>
</gene>
<dbReference type="GO" id="GO:0010181">
    <property type="term" value="F:FMN binding"/>
    <property type="evidence" value="ECO:0007669"/>
    <property type="project" value="InterPro"/>
</dbReference>
<comment type="cofactor">
    <cofactor evidence="2">
        <name>FAD</name>
        <dbReference type="ChEBI" id="CHEBI:57692"/>
    </cofactor>
</comment>
<organism evidence="7 8">
    <name type="scientific">Breznakiella homolactica</name>
    <dbReference type="NCBI Taxonomy" id="2798577"/>
    <lineage>
        <taxon>Bacteria</taxon>
        <taxon>Pseudomonadati</taxon>
        <taxon>Spirochaetota</taxon>
        <taxon>Spirochaetia</taxon>
        <taxon>Spirochaetales</taxon>
        <taxon>Breznakiellaceae</taxon>
        <taxon>Breznakiella</taxon>
    </lineage>
</organism>
<dbReference type="SUPFAM" id="SSF56425">
    <property type="entry name" value="Succinate dehydrogenase/fumarate reductase flavoprotein, catalytic domain"/>
    <property type="match status" value="1"/>
</dbReference>
<dbReference type="SUPFAM" id="SSF51905">
    <property type="entry name" value="FAD/NAD(P)-binding domain"/>
    <property type="match status" value="1"/>
</dbReference>
<dbReference type="KEGG" id="bhc:JFL75_19175"/>
<sequence length="735" mass="78579">MKKHLSGRYVFLSLALIVPLILAGCSSQGSVRNATGSFEGTAEGHNGPVTVSVNLQSGEITGVRVLSHQETPGISDQALELIPQAIVRSQQVQVDAVSGATKTSRAIMGAVEEALSAAGISASDLRASRSAPAALAFTPGTYTGEAYGKWGEKSVEGFRFDSPRNIRPITVEVSVDASRILSVKIVSCDDTPGFIEPVADQIPADIVKHQSLAVDSVTGCTLTSRGVLNAAAAALEKAGADLVALNRSVPRSAEHRQYSADLIIVGAGGAGSAAALAATEAGVSVVIFEKTGKVGGMSALTTGFIGPESGIAKAAGSTVTVEGLFEEFMDYNQWTANSLVVKTVLETSGNTADWLKDHGYNLRLSPNGVTHDTGKGSAKLQNLYDNYILKNPRNTLLLQTAAQELIVENGKIAGVRGRHTDGRTVEARAKAVIIATGGFGGSKEMLRQYTGSDRYWLSGLAASSGEGLTMAISAGAKLSDEIYPHVTEFAANADVNFNDFYFKYLNYTGFLMLDTQGRRFMNEEYCITQPLAKGASAIRQAGSFYVIFDQNSYDIVKDKGFKGFFNEQTAQNLIRSSNWRSRALDPFGELMDIEMQRSMDANAAWKADSIAGLAAAIGFTDGVFENEIARYQRMISQKRDDDFSKNPLFLISLDKGPYYAVRMEPAIFGTLGGIRVDQYMRALDQQLTPIEGLYAAGQDAGGMYGYPYYETPGVTQGFAYNSGRIAGQQAAEFVR</sequence>
<accession>A0A7T7XMI7</accession>
<dbReference type="AlphaFoldDB" id="A0A7T7XMI7"/>
<dbReference type="PRINTS" id="PR00411">
    <property type="entry name" value="PNDRDTASEI"/>
</dbReference>
<comment type="cofactor">
    <cofactor evidence="1">
        <name>FMN</name>
        <dbReference type="ChEBI" id="CHEBI:58210"/>
    </cofactor>
</comment>
<keyword evidence="5" id="KW-0560">Oxidoreductase</keyword>